<dbReference type="InterPro" id="IPR004864">
    <property type="entry name" value="LEA_2"/>
</dbReference>
<dbReference type="Pfam" id="PF03168">
    <property type="entry name" value="LEA_2"/>
    <property type="match status" value="1"/>
</dbReference>
<feature type="compositionally biased region" description="Acidic residues" evidence="1">
    <location>
        <begin position="91"/>
        <end position="103"/>
    </location>
</feature>
<evidence type="ECO:0000256" key="2">
    <source>
        <dbReference type="SAM" id="Phobius"/>
    </source>
</evidence>
<feature type="region of interest" description="Disordered" evidence="1">
    <location>
        <begin position="1"/>
        <end position="29"/>
    </location>
</feature>
<feature type="compositionally biased region" description="Polar residues" evidence="1">
    <location>
        <begin position="8"/>
        <end position="17"/>
    </location>
</feature>
<feature type="transmembrane region" description="Helical" evidence="2">
    <location>
        <begin position="117"/>
        <end position="139"/>
    </location>
</feature>
<protein>
    <recommendedName>
        <fullName evidence="3">Late embryogenesis abundant protein LEA-2 subgroup domain-containing protein</fullName>
    </recommendedName>
</protein>
<feature type="domain" description="Late embryogenesis abundant protein LEA-2 subgroup" evidence="3">
    <location>
        <begin position="181"/>
        <end position="282"/>
    </location>
</feature>
<dbReference type="STRING" id="3760.A0A251MZ76"/>
<accession>A0A251MZ76</accession>
<gene>
    <name evidence="4" type="ORF">PRUPE_8G173100</name>
</gene>
<name>A0A251MZ76_PRUPE</name>
<keyword evidence="2" id="KW-0812">Transmembrane</keyword>
<evidence type="ECO:0000256" key="1">
    <source>
        <dbReference type="SAM" id="MobiDB-lite"/>
    </source>
</evidence>
<dbReference type="Gramene" id="ONH92400">
    <property type="protein sequence ID" value="ONH92400"/>
    <property type="gene ID" value="PRUPE_8G173100"/>
</dbReference>
<sequence length="310" mass="34918">MHAKSDSEVTSVEQSTPPRSPRRPIYYVQSPSNHDVEKMSYGSSPAGSPGHHFYHCSPIHHSRESSTSRFSASLKNPRSLSAWRKLQRGEEVEESDDDDDENDTGFWKGGPGRSVRLYFCFALLFVVLFTAFSLILWGASKAYEPQVIVKSIVFESFDIQAGSDRTGVPTDMLSLNSTVRIHYRNPATFFGVHVTSTPLELHYYQLKVASGQQIENFYQARKTHRTIRTVVLGSQVALYGGVSVVQDVSENLRRQRVAVPLNLTFVVRSRAYILGKLVKSKFYERIRCSVTLRGSNLGKHSNLTNSCVYE</sequence>
<keyword evidence="2" id="KW-0472">Membrane</keyword>
<dbReference type="InterPro" id="IPR055301">
    <property type="entry name" value="Lea14-like_2"/>
</dbReference>
<dbReference type="AlphaFoldDB" id="A0A251MZ76"/>
<reference evidence="4 5" key="1">
    <citation type="journal article" date="2013" name="Nat. Genet.">
        <title>The high-quality draft genome of peach (Prunus persica) identifies unique patterns of genetic diversity, domestication and genome evolution.</title>
        <authorList>
            <consortium name="International Peach Genome Initiative"/>
            <person name="Verde I."/>
            <person name="Abbott A.G."/>
            <person name="Scalabrin S."/>
            <person name="Jung S."/>
            <person name="Shu S."/>
            <person name="Marroni F."/>
            <person name="Zhebentyayeva T."/>
            <person name="Dettori M.T."/>
            <person name="Grimwood J."/>
            <person name="Cattonaro F."/>
            <person name="Zuccolo A."/>
            <person name="Rossini L."/>
            <person name="Jenkins J."/>
            <person name="Vendramin E."/>
            <person name="Meisel L.A."/>
            <person name="Decroocq V."/>
            <person name="Sosinski B."/>
            <person name="Prochnik S."/>
            <person name="Mitros T."/>
            <person name="Policriti A."/>
            <person name="Cipriani G."/>
            <person name="Dondini L."/>
            <person name="Ficklin S."/>
            <person name="Goodstein D.M."/>
            <person name="Xuan P."/>
            <person name="Del Fabbro C."/>
            <person name="Aramini V."/>
            <person name="Copetti D."/>
            <person name="Gonzalez S."/>
            <person name="Horner D.S."/>
            <person name="Falchi R."/>
            <person name="Lucas S."/>
            <person name="Mica E."/>
            <person name="Maldonado J."/>
            <person name="Lazzari B."/>
            <person name="Bielenberg D."/>
            <person name="Pirona R."/>
            <person name="Miculan M."/>
            <person name="Barakat A."/>
            <person name="Testolin R."/>
            <person name="Stella A."/>
            <person name="Tartarini S."/>
            <person name="Tonutti P."/>
            <person name="Arus P."/>
            <person name="Orellana A."/>
            <person name="Wells C."/>
            <person name="Main D."/>
            <person name="Vizzotto G."/>
            <person name="Silva H."/>
            <person name="Salamini F."/>
            <person name="Schmutz J."/>
            <person name="Morgante M."/>
            <person name="Rokhsar D.S."/>
        </authorList>
    </citation>
    <scope>NUCLEOTIDE SEQUENCE [LARGE SCALE GENOMIC DNA]</scope>
    <source>
        <strain evidence="5">cv. Nemared</strain>
    </source>
</reference>
<keyword evidence="2" id="KW-1133">Transmembrane helix</keyword>
<dbReference type="EMBL" id="CM007658">
    <property type="protein sequence ID" value="ONH92400.1"/>
    <property type="molecule type" value="Genomic_DNA"/>
</dbReference>
<evidence type="ECO:0000313" key="4">
    <source>
        <dbReference type="EMBL" id="ONH92400.1"/>
    </source>
</evidence>
<feature type="region of interest" description="Disordered" evidence="1">
    <location>
        <begin position="85"/>
        <end position="106"/>
    </location>
</feature>
<dbReference type="Proteomes" id="UP000006882">
    <property type="component" value="Chromosome G8"/>
</dbReference>
<organism evidence="4 5">
    <name type="scientific">Prunus persica</name>
    <name type="common">Peach</name>
    <name type="synonym">Amygdalus persica</name>
    <dbReference type="NCBI Taxonomy" id="3760"/>
    <lineage>
        <taxon>Eukaryota</taxon>
        <taxon>Viridiplantae</taxon>
        <taxon>Streptophyta</taxon>
        <taxon>Embryophyta</taxon>
        <taxon>Tracheophyta</taxon>
        <taxon>Spermatophyta</taxon>
        <taxon>Magnoliopsida</taxon>
        <taxon>eudicotyledons</taxon>
        <taxon>Gunneridae</taxon>
        <taxon>Pentapetalae</taxon>
        <taxon>rosids</taxon>
        <taxon>fabids</taxon>
        <taxon>Rosales</taxon>
        <taxon>Rosaceae</taxon>
        <taxon>Amygdaloideae</taxon>
        <taxon>Amygdaleae</taxon>
        <taxon>Prunus</taxon>
    </lineage>
</organism>
<evidence type="ECO:0000313" key="5">
    <source>
        <dbReference type="Proteomes" id="UP000006882"/>
    </source>
</evidence>
<keyword evidence="5" id="KW-1185">Reference proteome</keyword>
<dbReference type="PANTHER" id="PTHR31852">
    <property type="entry name" value="LATE EMBRYOGENESIS ABUNDANT (LEA) HYDROXYPROLINE-RICH GLYCOPROTEIN FAMILY"/>
    <property type="match status" value="1"/>
</dbReference>
<proteinExistence type="predicted"/>
<evidence type="ECO:0000259" key="3">
    <source>
        <dbReference type="Pfam" id="PF03168"/>
    </source>
</evidence>